<sequence>MLVVREAFEPPPRQQQLSTNWSLRLLSAPNFPSFSHQTSRTLIGLSAHISNNDRCLIMETVPAPVTASPTSSESRKILASLIAKLKLPDCRYHTEYSEFLESDSQLEEQLYRFVRADILTLVDTQNLAPLRCKSVVSECHLKTLGFMAYGTALLSIYYL</sequence>
<proteinExistence type="predicted"/>
<dbReference type="Proteomes" id="UP000250140">
    <property type="component" value="Unassembled WGS sequence"/>
</dbReference>
<accession>A0A8E2F719</accession>
<gene>
    <name evidence="1" type="ORF">AOQ84DRAFT_178666</name>
</gene>
<dbReference type="AlphaFoldDB" id="A0A8E2F719"/>
<name>A0A8E2F719_9PEZI</name>
<keyword evidence="2" id="KW-1185">Reference proteome</keyword>
<dbReference type="EMBL" id="KV748992">
    <property type="protein sequence ID" value="OCL11757.1"/>
    <property type="molecule type" value="Genomic_DNA"/>
</dbReference>
<protein>
    <submittedName>
        <fullName evidence="1">Uncharacterized protein</fullName>
    </submittedName>
</protein>
<organism evidence="1 2">
    <name type="scientific">Glonium stellatum</name>
    <dbReference type="NCBI Taxonomy" id="574774"/>
    <lineage>
        <taxon>Eukaryota</taxon>
        <taxon>Fungi</taxon>
        <taxon>Dikarya</taxon>
        <taxon>Ascomycota</taxon>
        <taxon>Pezizomycotina</taxon>
        <taxon>Dothideomycetes</taxon>
        <taxon>Pleosporomycetidae</taxon>
        <taxon>Gloniales</taxon>
        <taxon>Gloniaceae</taxon>
        <taxon>Glonium</taxon>
    </lineage>
</organism>
<evidence type="ECO:0000313" key="2">
    <source>
        <dbReference type="Proteomes" id="UP000250140"/>
    </source>
</evidence>
<reference evidence="1 2" key="1">
    <citation type="journal article" date="2016" name="Nat. Commun.">
        <title>Ectomycorrhizal ecology is imprinted in the genome of the dominant symbiotic fungus Cenococcum geophilum.</title>
        <authorList>
            <consortium name="DOE Joint Genome Institute"/>
            <person name="Peter M."/>
            <person name="Kohler A."/>
            <person name="Ohm R.A."/>
            <person name="Kuo A."/>
            <person name="Krutzmann J."/>
            <person name="Morin E."/>
            <person name="Arend M."/>
            <person name="Barry K.W."/>
            <person name="Binder M."/>
            <person name="Choi C."/>
            <person name="Clum A."/>
            <person name="Copeland A."/>
            <person name="Grisel N."/>
            <person name="Haridas S."/>
            <person name="Kipfer T."/>
            <person name="LaButti K."/>
            <person name="Lindquist E."/>
            <person name="Lipzen A."/>
            <person name="Maire R."/>
            <person name="Meier B."/>
            <person name="Mihaltcheva S."/>
            <person name="Molinier V."/>
            <person name="Murat C."/>
            <person name="Poggeler S."/>
            <person name="Quandt C.A."/>
            <person name="Sperisen C."/>
            <person name="Tritt A."/>
            <person name="Tisserant E."/>
            <person name="Crous P.W."/>
            <person name="Henrissat B."/>
            <person name="Nehls U."/>
            <person name="Egli S."/>
            <person name="Spatafora J.W."/>
            <person name="Grigoriev I.V."/>
            <person name="Martin F.M."/>
        </authorList>
    </citation>
    <scope>NUCLEOTIDE SEQUENCE [LARGE SCALE GENOMIC DNA]</scope>
    <source>
        <strain evidence="1 2">CBS 207.34</strain>
    </source>
</reference>
<evidence type="ECO:0000313" key="1">
    <source>
        <dbReference type="EMBL" id="OCL11757.1"/>
    </source>
</evidence>